<evidence type="ECO:0000313" key="2">
    <source>
        <dbReference type="EMBL" id="MPM55958.1"/>
    </source>
</evidence>
<dbReference type="InterPro" id="IPR032686">
    <property type="entry name" value="PFO_beta_C"/>
</dbReference>
<name>A0A645AT64_9ZZZZ</name>
<sequence>MNTYEWYKQRVRPVSDAHDVTDFLAAMALAQKFGEEIPTGVLYKVEKPVFHDHHGVLQDHVPLIRKKTDAKKLQQLIQSFV</sequence>
<proteinExistence type="predicted"/>
<accession>A0A645AT64</accession>
<evidence type="ECO:0000259" key="1">
    <source>
        <dbReference type="Pfam" id="PF12367"/>
    </source>
</evidence>
<protein>
    <recommendedName>
        <fullName evidence="1">Pyruvate ferredoxin oxidoreductase beta subunit C-terminal domain-containing protein</fullName>
    </recommendedName>
</protein>
<comment type="caution">
    <text evidence="2">The sequence shown here is derived from an EMBL/GenBank/DDBJ whole genome shotgun (WGS) entry which is preliminary data.</text>
</comment>
<organism evidence="2">
    <name type="scientific">bioreactor metagenome</name>
    <dbReference type="NCBI Taxonomy" id="1076179"/>
    <lineage>
        <taxon>unclassified sequences</taxon>
        <taxon>metagenomes</taxon>
        <taxon>ecological metagenomes</taxon>
    </lineage>
</organism>
<dbReference type="Pfam" id="PF12367">
    <property type="entry name" value="PFO_beta_C"/>
    <property type="match status" value="1"/>
</dbReference>
<gene>
    <name evidence="2" type="ORF">SDC9_102756</name>
</gene>
<dbReference type="EMBL" id="VSSQ01015518">
    <property type="protein sequence ID" value="MPM55958.1"/>
    <property type="molecule type" value="Genomic_DNA"/>
</dbReference>
<reference evidence="2" key="1">
    <citation type="submission" date="2019-08" db="EMBL/GenBank/DDBJ databases">
        <authorList>
            <person name="Kucharzyk K."/>
            <person name="Murdoch R.W."/>
            <person name="Higgins S."/>
            <person name="Loffler F."/>
        </authorList>
    </citation>
    <scope>NUCLEOTIDE SEQUENCE</scope>
</reference>
<dbReference type="AlphaFoldDB" id="A0A645AT64"/>
<feature type="domain" description="Pyruvate ferredoxin oxidoreductase beta subunit C-terminal" evidence="1">
    <location>
        <begin position="1"/>
        <end position="58"/>
    </location>
</feature>